<dbReference type="InterPro" id="IPR001660">
    <property type="entry name" value="SAM"/>
</dbReference>
<dbReference type="PANTHER" id="PTHR12587">
    <property type="entry name" value="LAR INTERACTING PROTEIN LIP -RELATED PROTEIN"/>
    <property type="match status" value="1"/>
</dbReference>
<proteinExistence type="predicted"/>
<feature type="domain" description="SAM" evidence="3">
    <location>
        <begin position="282"/>
        <end position="340"/>
    </location>
</feature>
<dbReference type="GO" id="GO:0007528">
    <property type="term" value="P:neuromuscular junction development"/>
    <property type="evidence" value="ECO:0007669"/>
    <property type="project" value="TreeGrafter"/>
</dbReference>
<comment type="caution">
    <text evidence="4">The sequence shown here is derived from an EMBL/GenBank/DDBJ whole genome shotgun (WGS) entry which is preliminary data.</text>
</comment>
<evidence type="ECO:0000313" key="5">
    <source>
        <dbReference type="Proteomes" id="UP000078046"/>
    </source>
</evidence>
<keyword evidence="5" id="KW-1185">Reference proteome</keyword>
<accession>A0A177B308</accession>
<sequence length="513" mass="59853">MSNTISEQCYDTVNGDNCVFKEKLRYDESGYKVPSKLRPVSCDLLSVEPNLSVRKVTNVNTQDVISCLDIPSLNHVTDKIKCKEVDLFNLSEMNTKLPSKKFLDEISHNDSDSDSIKSDSSSYCVVNKKCDYRSQTMYNESRKKLERTKTGDMNNNVDTRYHYINRFKNKKIDGKMERLIRDSGICNSKQIDVSIPKLIEPYQNNLNEFLALFDLQMYANSDKNRKVTRLTVSRIFANTNNYVFEKLNMTNPLHQKRLVMGIKRLKGEIEDENHSLVTLSWVLKWLTMVGLCKYANNFGTNLIYGDVFITLTECDLAHMKINNYSDMQSIRYSILAMQLYNYNLDKYIDSLNPRITDYNSLSECQKKKSLLLWTNNCVCNWIKTQCSLSYIYNFDNSGINGSFLLNEKNYTCKKFIEKVKPPITKKSMVEDIFHHLRQQNHNDCLNKFEINRKKAKTFEYSNSNLSYSGDAAKRIRLLNQYIFDDVVFPNEDNNNDEFNQIKSKYHRSINCNS</sequence>
<dbReference type="InterPro" id="IPR029515">
    <property type="entry name" value="Liprin"/>
</dbReference>
<keyword evidence="1" id="KW-0677">Repeat</keyword>
<name>A0A177B308_9BILA</name>
<dbReference type="EMBL" id="LWCA01000405">
    <property type="protein sequence ID" value="OAF68677.1"/>
    <property type="molecule type" value="Genomic_DNA"/>
</dbReference>
<evidence type="ECO:0000313" key="4">
    <source>
        <dbReference type="EMBL" id="OAF68677.1"/>
    </source>
</evidence>
<dbReference type="AlphaFoldDB" id="A0A177B308"/>
<dbReference type="PANTHER" id="PTHR12587:SF14">
    <property type="entry name" value="AT31531P"/>
    <property type="match status" value="1"/>
</dbReference>
<evidence type="ECO:0000259" key="3">
    <source>
        <dbReference type="PROSITE" id="PS50105"/>
    </source>
</evidence>
<protein>
    <recommendedName>
        <fullName evidence="3">SAM domain-containing protein</fullName>
    </recommendedName>
</protein>
<dbReference type="GO" id="GO:0048786">
    <property type="term" value="C:presynaptic active zone"/>
    <property type="evidence" value="ECO:0007669"/>
    <property type="project" value="TreeGrafter"/>
</dbReference>
<evidence type="ECO:0000256" key="1">
    <source>
        <dbReference type="ARBA" id="ARBA00022737"/>
    </source>
</evidence>
<keyword evidence="2" id="KW-0175">Coiled coil</keyword>
<dbReference type="CDD" id="cd09487">
    <property type="entry name" value="SAM_superfamily"/>
    <property type="match status" value="1"/>
</dbReference>
<dbReference type="Pfam" id="PF00536">
    <property type="entry name" value="SAM_1"/>
    <property type="match status" value="1"/>
</dbReference>
<organism evidence="4 5">
    <name type="scientific">Intoshia linei</name>
    <dbReference type="NCBI Taxonomy" id="1819745"/>
    <lineage>
        <taxon>Eukaryota</taxon>
        <taxon>Metazoa</taxon>
        <taxon>Spiralia</taxon>
        <taxon>Lophotrochozoa</taxon>
        <taxon>Mesozoa</taxon>
        <taxon>Orthonectida</taxon>
        <taxon>Rhopaluridae</taxon>
        <taxon>Intoshia</taxon>
    </lineage>
</organism>
<gene>
    <name evidence="4" type="ORF">A3Q56_03589</name>
</gene>
<dbReference type="Gene3D" id="1.10.150.50">
    <property type="entry name" value="Transcription Factor, Ets-1"/>
    <property type="match status" value="2"/>
</dbReference>
<dbReference type="SMART" id="SM00454">
    <property type="entry name" value="SAM"/>
    <property type="match status" value="2"/>
</dbReference>
<dbReference type="SUPFAM" id="SSF47769">
    <property type="entry name" value="SAM/Pointed domain"/>
    <property type="match status" value="1"/>
</dbReference>
<reference evidence="4 5" key="1">
    <citation type="submission" date="2016-04" db="EMBL/GenBank/DDBJ databases">
        <title>The genome of Intoshia linei affirms orthonectids as highly simplified spiralians.</title>
        <authorList>
            <person name="Mikhailov K.V."/>
            <person name="Slusarev G.S."/>
            <person name="Nikitin M.A."/>
            <person name="Logacheva M.D."/>
            <person name="Penin A."/>
            <person name="Aleoshin V."/>
            <person name="Panchin Y.V."/>
        </authorList>
    </citation>
    <scope>NUCLEOTIDE SEQUENCE [LARGE SCALE GENOMIC DNA]</scope>
    <source>
        <strain evidence="4">Intl2013</strain>
        <tissue evidence="4">Whole animal</tissue>
    </source>
</reference>
<evidence type="ECO:0000256" key="2">
    <source>
        <dbReference type="ARBA" id="ARBA00023054"/>
    </source>
</evidence>
<dbReference type="InterPro" id="IPR013761">
    <property type="entry name" value="SAM/pointed_sf"/>
</dbReference>
<dbReference type="Proteomes" id="UP000078046">
    <property type="component" value="Unassembled WGS sequence"/>
</dbReference>
<dbReference type="PROSITE" id="PS50105">
    <property type="entry name" value="SAM_DOMAIN"/>
    <property type="match status" value="1"/>
</dbReference>